<evidence type="ECO:0000313" key="3">
    <source>
        <dbReference type="Proteomes" id="UP000056905"/>
    </source>
</evidence>
<dbReference type="InterPro" id="IPR036291">
    <property type="entry name" value="NAD(P)-bd_dom_sf"/>
</dbReference>
<dbReference type="InterPro" id="IPR057326">
    <property type="entry name" value="KR_dom"/>
</dbReference>
<dbReference type="InterPro" id="IPR001509">
    <property type="entry name" value="Epimerase_deHydtase"/>
</dbReference>
<dbReference type="Pfam" id="PF01370">
    <property type="entry name" value="Epimerase"/>
    <property type="match status" value="1"/>
</dbReference>
<dbReference type="PANTHER" id="PTHR48079">
    <property type="entry name" value="PROTEIN YEEZ"/>
    <property type="match status" value="1"/>
</dbReference>
<dbReference type="GO" id="GO:0004029">
    <property type="term" value="F:aldehyde dehydrogenase (NAD+) activity"/>
    <property type="evidence" value="ECO:0007669"/>
    <property type="project" value="TreeGrafter"/>
</dbReference>
<dbReference type="EMBL" id="CP013002">
    <property type="protein sequence ID" value="ALL13244.1"/>
    <property type="molecule type" value="Genomic_DNA"/>
</dbReference>
<sequence length="318" mass="33401">MTVGRGVVAVTGATGFLGRHLVRSLAADGWTVRILARRDIIDPDWAGLEPELVPGGLSNAEALTRLCAGAKVVIHVAGLIKARSRAEFDQTNVEGARAVAAAAKANGSHLIVVSSLAAREPALSDYAASKRGGEDAARAAYGDSLTVVRPPAIYGPGDMETLGLFRAAQDSPLLPTLDPRARIVMIHVEDAAAQIAQLAASPTAGVFALSDARIAGYSWTELMQAASRAVGKSPRLIQVPAWLITTLARLSEGIGRASGKISIFTPGKAREMLHLDWGVSHSDLPPVAIATRYGIDSGFSQSVQWYRAKGFLVASPRL</sequence>
<reference evidence="2 3" key="1">
    <citation type="submission" date="2015-10" db="EMBL/GenBank/DDBJ databases">
        <title>Conservation of the essential genome among Caulobacter and Brevundimonas species.</title>
        <authorList>
            <person name="Scott D."/>
            <person name="Ely B."/>
        </authorList>
    </citation>
    <scope>NUCLEOTIDE SEQUENCE [LARGE SCALE GENOMIC DNA]</scope>
    <source>
        <strain evidence="2 3">CB4</strain>
    </source>
</reference>
<dbReference type="STRING" id="69395.AQ619_07685"/>
<dbReference type="Proteomes" id="UP000056905">
    <property type="component" value="Chromosome"/>
</dbReference>
<protein>
    <submittedName>
        <fullName evidence="2">Epimerase</fullName>
    </submittedName>
</protein>
<accession>A0A0P0NYK7</accession>
<gene>
    <name evidence="2" type="ORF">AQ619_07685</name>
</gene>
<dbReference type="SUPFAM" id="SSF51735">
    <property type="entry name" value="NAD(P)-binding Rossmann-fold domains"/>
    <property type="match status" value="1"/>
</dbReference>
<evidence type="ECO:0000313" key="2">
    <source>
        <dbReference type="EMBL" id="ALL13244.1"/>
    </source>
</evidence>
<dbReference type="OrthoDB" id="9814124at2"/>
<dbReference type="KEGG" id="chq:AQ619_07685"/>
<proteinExistence type="predicted"/>
<dbReference type="Gene3D" id="3.40.50.720">
    <property type="entry name" value="NAD(P)-binding Rossmann-like Domain"/>
    <property type="match status" value="1"/>
</dbReference>
<feature type="domain" description="Ketoreductase" evidence="1">
    <location>
        <begin position="6"/>
        <end position="162"/>
    </location>
</feature>
<organism evidence="2 3">
    <name type="scientific">Caulobacter henricii</name>
    <dbReference type="NCBI Taxonomy" id="69395"/>
    <lineage>
        <taxon>Bacteria</taxon>
        <taxon>Pseudomonadati</taxon>
        <taxon>Pseudomonadota</taxon>
        <taxon>Alphaproteobacteria</taxon>
        <taxon>Caulobacterales</taxon>
        <taxon>Caulobacteraceae</taxon>
        <taxon>Caulobacter</taxon>
    </lineage>
</organism>
<evidence type="ECO:0000259" key="1">
    <source>
        <dbReference type="SMART" id="SM00822"/>
    </source>
</evidence>
<dbReference type="GO" id="GO:0005737">
    <property type="term" value="C:cytoplasm"/>
    <property type="evidence" value="ECO:0007669"/>
    <property type="project" value="TreeGrafter"/>
</dbReference>
<dbReference type="InterPro" id="IPR051783">
    <property type="entry name" value="NAD(P)-dependent_oxidoreduct"/>
</dbReference>
<dbReference type="PANTHER" id="PTHR48079:SF6">
    <property type="entry name" value="NAD(P)-BINDING DOMAIN-CONTAINING PROTEIN-RELATED"/>
    <property type="match status" value="1"/>
</dbReference>
<name>A0A0P0NYK7_9CAUL</name>
<dbReference type="SMART" id="SM00822">
    <property type="entry name" value="PKS_KR"/>
    <property type="match status" value="1"/>
</dbReference>
<keyword evidence="3" id="KW-1185">Reference proteome</keyword>
<dbReference type="AlphaFoldDB" id="A0A0P0NYK7"/>